<evidence type="ECO:0000313" key="5">
    <source>
        <dbReference type="Proteomes" id="UP000439591"/>
    </source>
</evidence>
<organism evidence="3 5">
    <name type="scientific">Zhongshania aliphaticivorans</name>
    <dbReference type="NCBI Taxonomy" id="1470434"/>
    <lineage>
        <taxon>Bacteria</taxon>
        <taxon>Pseudomonadati</taxon>
        <taxon>Pseudomonadota</taxon>
        <taxon>Gammaproteobacteria</taxon>
        <taxon>Cellvibrionales</taxon>
        <taxon>Spongiibacteraceae</taxon>
        <taxon>Zhongshania</taxon>
    </lineage>
</organism>
<accession>A0A5S9N8S9</accession>
<gene>
    <name evidence="2" type="ORF">IHBHHGIJ_00195</name>
    <name evidence="3" type="ORF">KFEGEMFD_00954</name>
</gene>
<evidence type="ECO:0000313" key="4">
    <source>
        <dbReference type="Proteomes" id="UP000435877"/>
    </source>
</evidence>
<dbReference type="RefSeq" id="WP_159266910.1">
    <property type="nucleotide sequence ID" value="NZ_CACSIK010000001.1"/>
</dbReference>
<dbReference type="Pfam" id="PF23212">
    <property type="entry name" value="DUF7064"/>
    <property type="match status" value="1"/>
</dbReference>
<keyword evidence="4" id="KW-1185">Reference proteome</keyword>
<sequence>MLSEHTLCQFGIALQDEYSHPFSADHSDWNESYFFDWYTEDGSAAGHCRIGWHPVQQRILFWLHLWDGKDWLVIEESRLPFAAMSLGDESVFHYEQWGLRFSYDCQTPLQAGKLKVDGFARVAHGPRLGMVLPVSIALDVNALGAAYSRGGGSVDSHSAQGFSTNRYEQPIQAEGQMIIDEITTPLSVRGERDHSWGPRPWDMQWQFFVVNNANFSLQATQVEIPEWPLIQIGYFHALGQEMEHLSETKFELTIDANNPFAPVHGNFTLQCESGRSLSGKIESIAGSEIDITHAFTPVKRTEYRRALVRCTFDTGETSMGWLEYNRAAFSSN</sequence>
<dbReference type="InterPro" id="IPR055492">
    <property type="entry name" value="DUF7064"/>
</dbReference>
<evidence type="ECO:0000259" key="1">
    <source>
        <dbReference type="Pfam" id="PF23212"/>
    </source>
</evidence>
<dbReference type="AlphaFoldDB" id="A0A5S9N8S9"/>
<evidence type="ECO:0000313" key="2">
    <source>
        <dbReference type="EMBL" id="CAA0080329.1"/>
    </source>
</evidence>
<dbReference type="OrthoDB" id="115252at2"/>
<protein>
    <recommendedName>
        <fullName evidence="1">DUF7064 domain-containing protein</fullName>
    </recommendedName>
</protein>
<evidence type="ECO:0000313" key="3">
    <source>
        <dbReference type="EMBL" id="CAA0085775.1"/>
    </source>
</evidence>
<name>A0A5S9N8S9_9GAMM</name>
<feature type="domain" description="DUF7064" evidence="1">
    <location>
        <begin position="201"/>
        <end position="326"/>
    </location>
</feature>
<dbReference type="EMBL" id="CACSIM010000001">
    <property type="protein sequence ID" value="CAA0085775.1"/>
    <property type="molecule type" value="Genomic_DNA"/>
</dbReference>
<dbReference type="EMBL" id="CACSIK010000001">
    <property type="protein sequence ID" value="CAA0080329.1"/>
    <property type="molecule type" value="Genomic_DNA"/>
</dbReference>
<proteinExistence type="predicted"/>
<dbReference type="Proteomes" id="UP000439591">
    <property type="component" value="Unassembled WGS sequence"/>
</dbReference>
<dbReference type="Proteomes" id="UP000435877">
    <property type="component" value="Unassembled WGS sequence"/>
</dbReference>
<reference evidence="4 5" key="1">
    <citation type="submission" date="2019-11" db="EMBL/GenBank/DDBJ databases">
        <authorList>
            <person name="Holert J."/>
        </authorList>
    </citation>
    <scope>NUCLEOTIDE SEQUENCE [LARGE SCALE GENOMIC DNA]</scope>
    <source>
        <strain evidence="3">BC3_2A</strain>
        <strain evidence="2">SB11_1A</strain>
    </source>
</reference>